<dbReference type="Pfam" id="PF00850">
    <property type="entry name" value="Hist_deacetyl"/>
    <property type="match status" value="1"/>
</dbReference>
<name>A0ABZ0RTD0_9BACT</name>
<dbReference type="InterPro" id="IPR000286">
    <property type="entry name" value="HDACs"/>
</dbReference>
<accession>A0ABZ0RTD0</accession>
<dbReference type="Proteomes" id="UP001324993">
    <property type="component" value="Chromosome"/>
</dbReference>
<evidence type="ECO:0000313" key="4">
    <source>
        <dbReference type="Proteomes" id="UP001324993"/>
    </source>
</evidence>
<evidence type="ECO:0000259" key="2">
    <source>
        <dbReference type="Pfam" id="PF00850"/>
    </source>
</evidence>
<protein>
    <submittedName>
        <fullName evidence="3">Histone deacetylase</fullName>
    </submittedName>
</protein>
<dbReference type="SUPFAM" id="SSF52768">
    <property type="entry name" value="Arginase/deacetylase"/>
    <property type="match status" value="1"/>
</dbReference>
<feature type="domain" description="Histone deacetylase" evidence="2">
    <location>
        <begin position="71"/>
        <end position="356"/>
    </location>
</feature>
<reference evidence="3 4" key="1">
    <citation type="submission" date="2023-11" db="EMBL/GenBank/DDBJ databases">
        <title>Coraliomargarita sp. nov., isolated from marine algae.</title>
        <authorList>
            <person name="Lee J.K."/>
            <person name="Baek J.H."/>
            <person name="Kim J.M."/>
            <person name="Choi D.G."/>
            <person name="Jeon C.O."/>
        </authorList>
    </citation>
    <scope>NUCLEOTIDE SEQUENCE [LARGE SCALE GENOMIC DNA]</scope>
    <source>
        <strain evidence="3 4">J2-16</strain>
    </source>
</reference>
<dbReference type="PRINTS" id="PR01270">
    <property type="entry name" value="HDASUPER"/>
</dbReference>
<dbReference type="PANTHER" id="PTHR10625:SF10">
    <property type="entry name" value="HISTONE DEACETYLASE HDAC1"/>
    <property type="match status" value="1"/>
</dbReference>
<sequence>MAALFEQAGGRSKDPISAAERHFDIPVAGVLSRHRQIQERIQSAQSSQADIPALGLHYNAFYEHHDTGSGHPESALRYRMLRQALEGLPAEILRLPGRRASTSEVLLAHEAYYQDLVYRDVESFADILRTGDTAISIDSYDVALEATGSVLAAADAVMQQTVKRVFCAVRPPGHHATADHGMGFCIFNHVAIAANYLRKHYTLKRIAIVDWDVHFGNGTEAIFAEDPNTFYLSLHESGNYSGNSDGDTDRPPSQATLNLALPEGSGSDEALTAWDTTGGPALEAFKPEFIFISAGFDARKGDPLGGLNWEDETFVELTQRVMALAEKHAEGRIVSVLEGGYNPAGLVSAALAHVQAMR</sequence>
<evidence type="ECO:0000256" key="1">
    <source>
        <dbReference type="ARBA" id="ARBA00005947"/>
    </source>
</evidence>
<keyword evidence="4" id="KW-1185">Reference proteome</keyword>
<dbReference type="PANTHER" id="PTHR10625">
    <property type="entry name" value="HISTONE DEACETYLASE HDAC1-RELATED"/>
    <property type="match status" value="1"/>
</dbReference>
<dbReference type="CDD" id="cd09992">
    <property type="entry name" value="HDAC_classII"/>
    <property type="match status" value="1"/>
</dbReference>
<dbReference type="InterPro" id="IPR023696">
    <property type="entry name" value="Ureohydrolase_dom_sf"/>
</dbReference>
<dbReference type="Gene3D" id="3.40.800.20">
    <property type="entry name" value="Histone deacetylase domain"/>
    <property type="match status" value="1"/>
</dbReference>
<comment type="similarity">
    <text evidence="1">Belongs to the histone deacetylase family.</text>
</comment>
<gene>
    <name evidence="3" type="ORF">SH580_00085</name>
</gene>
<dbReference type="EMBL" id="CP138858">
    <property type="protein sequence ID" value="WPJ98230.1"/>
    <property type="molecule type" value="Genomic_DNA"/>
</dbReference>
<evidence type="ECO:0000313" key="3">
    <source>
        <dbReference type="EMBL" id="WPJ98230.1"/>
    </source>
</evidence>
<dbReference type="RefSeq" id="WP_319835031.1">
    <property type="nucleotide sequence ID" value="NZ_CP138858.1"/>
</dbReference>
<organism evidence="3 4">
    <name type="scientific">Coraliomargarita algicola</name>
    <dbReference type="NCBI Taxonomy" id="3092156"/>
    <lineage>
        <taxon>Bacteria</taxon>
        <taxon>Pseudomonadati</taxon>
        <taxon>Verrucomicrobiota</taxon>
        <taxon>Opitutia</taxon>
        <taxon>Puniceicoccales</taxon>
        <taxon>Coraliomargaritaceae</taxon>
        <taxon>Coraliomargarita</taxon>
    </lineage>
</organism>
<dbReference type="InterPro" id="IPR023801">
    <property type="entry name" value="His_deacetylse_dom"/>
</dbReference>
<proteinExistence type="inferred from homology"/>
<dbReference type="InterPro" id="IPR037138">
    <property type="entry name" value="His_deacetylse_dom_sf"/>
</dbReference>